<dbReference type="Proteomes" id="UP000683401">
    <property type="component" value="Chromosome"/>
</dbReference>
<gene>
    <name evidence="2" type="ORF">KQP88_15485</name>
</gene>
<keyword evidence="3" id="KW-1185">Reference proteome</keyword>
<accession>A0ABX8HLD4</accession>
<keyword evidence="2" id="KW-0503">Monooxygenase</keyword>
<reference evidence="3" key="1">
    <citation type="submission" date="2021-06" db="EMBL/GenBank/DDBJ databases">
        <title>Identification of Pseudomonas cichorii causing bacterial leaf black spot of flue-cured tobacco, a new disease in China.</title>
        <authorList>
            <person name="Lu C.-H."/>
        </authorList>
    </citation>
    <scope>NUCLEOTIDE SEQUENCE [LARGE SCALE GENOMIC DNA]</scope>
    <source>
        <strain evidence="3">LJ2</strain>
    </source>
</reference>
<dbReference type="PANTHER" id="PTHR33336:SF15">
    <property type="entry name" value="ABM DOMAIN-CONTAINING PROTEIN"/>
    <property type="match status" value="1"/>
</dbReference>
<evidence type="ECO:0000259" key="1">
    <source>
        <dbReference type="PROSITE" id="PS51725"/>
    </source>
</evidence>
<dbReference type="Pfam" id="PF03992">
    <property type="entry name" value="ABM"/>
    <property type="match status" value="1"/>
</dbReference>
<dbReference type="RefSeq" id="WP_216703530.1">
    <property type="nucleotide sequence ID" value="NZ_CP076668.1"/>
</dbReference>
<evidence type="ECO:0000313" key="3">
    <source>
        <dbReference type="Proteomes" id="UP000683401"/>
    </source>
</evidence>
<protein>
    <submittedName>
        <fullName evidence="2">Antibiotic biosynthesis monooxygenase</fullName>
    </submittedName>
</protein>
<organism evidence="2 3">
    <name type="scientific">Pseudomonas lijiangensis</name>
    <dbReference type="NCBI Taxonomy" id="2995658"/>
    <lineage>
        <taxon>Bacteria</taxon>
        <taxon>Pseudomonadati</taxon>
        <taxon>Pseudomonadota</taxon>
        <taxon>Gammaproteobacteria</taxon>
        <taxon>Pseudomonadales</taxon>
        <taxon>Pseudomonadaceae</taxon>
        <taxon>Pseudomonas</taxon>
    </lineage>
</organism>
<dbReference type="EMBL" id="CP076668">
    <property type="protein sequence ID" value="QWU81459.1"/>
    <property type="molecule type" value="Genomic_DNA"/>
</dbReference>
<dbReference type="PANTHER" id="PTHR33336">
    <property type="entry name" value="QUINOL MONOOXYGENASE YGIN-RELATED"/>
    <property type="match status" value="1"/>
</dbReference>
<feature type="domain" description="ABM" evidence="1">
    <location>
        <begin position="5"/>
        <end position="96"/>
    </location>
</feature>
<dbReference type="PROSITE" id="PS51725">
    <property type="entry name" value="ABM"/>
    <property type="match status" value="1"/>
</dbReference>
<proteinExistence type="predicted"/>
<name>A0ABX8HLD4_9PSED</name>
<evidence type="ECO:0000313" key="2">
    <source>
        <dbReference type="EMBL" id="QWU81459.1"/>
    </source>
</evidence>
<dbReference type="InterPro" id="IPR050744">
    <property type="entry name" value="AI-2_Isomerase_LsrG"/>
</dbReference>
<sequence>MVEIIYIVAHVIAEEPYLKEVQEALLKAVDATQCEEGCLQYELFQNADNFNQWTILEIWKSEQALVKHAGGIAFRTLKRNIEGKAKLIVHRLLPVYSEQPSTNADPEFWVGNGLP</sequence>
<dbReference type="GO" id="GO:0004497">
    <property type="term" value="F:monooxygenase activity"/>
    <property type="evidence" value="ECO:0007669"/>
    <property type="project" value="UniProtKB-KW"/>
</dbReference>
<keyword evidence="2" id="KW-0560">Oxidoreductase</keyword>
<dbReference type="InterPro" id="IPR007138">
    <property type="entry name" value="ABM_dom"/>
</dbReference>